<evidence type="ECO:0000256" key="1">
    <source>
        <dbReference type="ARBA" id="ARBA00009684"/>
    </source>
</evidence>
<dbReference type="eggNOG" id="COG1947">
    <property type="taxonomic scope" value="Bacteria"/>
</dbReference>
<dbReference type="PIRSF" id="PIRSF010376">
    <property type="entry name" value="IspE"/>
    <property type="match status" value="1"/>
</dbReference>
<keyword evidence="6 9" id="KW-0418">Kinase</keyword>
<dbReference type="Proteomes" id="UP000051236">
    <property type="component" value="Unassembled WGS sequence"/>
</dbReference>
<dbReference type="AlphaFoldDB" id="A0A0R1XWC3"/>
<dbReference type="Pfam" id="PF00288">
    <property type="entry name" value="GHMP_kinases_N"/>
    <property type="match status" value="1"/>
</dbReference>
<dbReference type="GO" id="GO:0050515">
    <property type="term" value="F:4-(cytidine 5'-diphospho)-2-C-methyl-D-erythritol kinase activity"/>
    <property type="evidence" value="ECO:0007669"/>
    <property type="project" value="UniProtKB-UniRule"/>
</dbReference>
<reference evidence="12 13" key="1">
    <citation type="journal article" date="2015" name="Genome Announc.">
        <title>Expanding the biotechnology potential of lactobacilli through comparative genomics of 213 strains and associated genera.</title>
        <authorList>
            <person name="Sun Z."/>
            <person name="Harris H.M."/>
            <person name="McCann A."/>
            <person name="Guo C."/>
            <person name="Argimon S."/>
            <person name="Zhang W."/>
            <person name="Yang X."/>
            <person name="Jeffery I.B."/>
            <person name="Cooney J.C."/>
            <person name="Kagawa T.F."/>
            <person name="Liu W."/>
            <person name="Song Y."/>
            <person name="Salvetti E."/>
            <person name="Wrobel A."/>
            <person name="Rasinkangas P."/>
            <person name="Parkhill J."/>
            <person name="Rea M.C."/>
            <person name="O'Sullivan O."/>
            <person name="Ritari J."/>
            <person name="Douillard F.P."/>
            <person name="Paul Ross R."/>
            <person name="Yang R."/>
            <person name="Briner A.E."/>
            <person name="Felis G.E."/>
            <person name="de Vos W.M."/>
            <person name="Barrangou R."/>
            <person name="Klaenhammer T.R."/>
            <person name="Caufield P.W."/>
            <person name="Cui Y."/>
            <person name="Zhang H."/>
            <person name="O'Toole P.W."/>
        </authorList>
    </citation>
    <scope>NUCLEOTIDE SEQUENCE [LARGE SCALE GENOMIC DNA]</scope>
    <source>
        <strain evidence="12 13">DSM 18527</strain>
    </source>
</reference>
<comment type="pathway">
    <text evidence="9">Isoprenoid biosynthesis; isopentenyl diphosphate biosynthesis via DXP pathway; isopentenyl diphosphate from 1-deoxy-D-xylulose 5-phosphate: step 3/6.</text>
</comment>
<accession>A0A0R1XWC3</accession>
<dbReference type="EC" id="2.7.1.148" evidence="2 9"/>
<feature type="active site" evidence="9">
    <location>
        <position position="131"/>
    </location>
</feature>
<dbReference type="SUPFAM" id="SSF54211">
    <property type="entry name" value="Ribosomal protein S5 domain 2-like"/>
    <property type="match status" value="1"/>
</dbReference>
<keyword evidence="5 9" id="KW-0547">Nucleotide-binding</keyword>
<feature type="active site" evidence="9">
    <location>
        <position position="5"/>
    </location>
</feature>
<comment type="catalytic activity">
    <reaction evidence="9">
        <text>4-CDP-2-C-methyl-D-erythritol + ATP = 4-CDP-2-C-methyl-D-erythritol 2-phosphate + ADP + H(+)</text>
        <dbReference type="Rhea" id="RHEA:18437"/>
        <dbReference type="ChEBI" id="CHEBI:15378"/>
        <dbReference type="ChEBI" id="CHEBI:30616"/>
        <dbReference type="ChEBI" id="CHEBI:57823"/>
        <dbReference type="ChEBI" id="CHEBI:57919"/>
        <dbReference type="ChEBI" id="CHEBI:456216"/>
        <dbReference type="EC" id="2.7.1.148"/>
    </reaction>
</comment>
<keyword evidence="4 9" id="KW-0808">Transferase</keyword>
<keyword evidence="13" id="KW-1185">Reference proteome</keyword>
<evidence type="ECO:0000256" key="2">
    <source>
        <dbReference type="ARBA" id="ARBA00012052"/>
    </source>
</evidence>
<dbReference type="InterPro" id="IPR014721">
    <property type="entry name" value="Ribsml_uS5_D2-typ_fold_subgr"/>
</dbReference>
<dbReference type="UniPathway" id="UPA00056">
    <property type="reaction ID" value="UER00094"/>
</dbReference>
<evidence type="ECO:0000256" key="3">
    <source>
        <dbReference type="ARBA" id="ARBA00017473"/>
    </source>
</evidence>
<dbReference type="NCBIfam" id="TIGR00154">
    <property type="entry name" value="ispE"/>
    <property type="match status" value="1"/>
</dbReference>
<feature type="domain" description="GHMP kinase N-terminal" evidence="10">
    <location>
        <begin position="61"/>
        <end position="138"/>
    </location>
</feature>
<proteinExistence type="inferred from homology"/>
<dbReference type="InterPro" id="IPR036554">
    <property type="entry name" value="GHMP_kinase_C_sf"/>
</dbReference>
<dbReference type="EMBL" id="AZGA01000077">
    <property type="protein sequence ID" value="KRM31558.1"/>
    <property type="molecule type" value="Genomic_DNA"/>
</dbReference>
<dbReference type="PANTHER" id="PTHR43527:SF2">
    <property type="entry name" value="4-DIPHOSPHOCYTIDYL-2-C-METHYL-D-ERYTHRITOL KINASE, CHLOROPLASTIC"/>
    <property type="match status" value="1"/>
</dbReference>
<comment type="caution">
    <text evidence="12">The sequence shown here is derived from an EMBL/GenBank/DDBJ whole genome shotgun (WGS) entry which is preliminary data.</text>
</comment>
<dbReference type="HAMAP" id="MF_00061">
    <property type="entry name" value="IspE"/>
    <property type="match status" value="1"/>
</dbReference>
<name>A0A0R1XWC3_9LACO</name>
<dbReference type="PANTHER" id="PTHR43527">
    <property type="entry name" value="4-DIPHOSPHOCYTIDYL-2-C-METHYL-D-ERYTHRITOL KINASE, CHLOROPLASTIC"/>
    <property type="match status" value="1"/>
</dbReference>
<evidence type="ECO:0000313" key="12">
    <source>
        <dbReference type="EMBL" id="KRM31558.1"/>
    </source>
</evidence>
<dbReference type="Pfam" id="PF08544">
    <property type="entry name" value="GHMP_kinases_C"/>
    <property type="match status" value="1"/>
</dbReference>
<comment type="function">
    <text evidence="9">Catalyzes the phosphorylation of the position 2 hydroxy group of 4-diphosphocytidyl-2C-methyl-D-erythritol.</text>
</comment>
<evidence type="ECO:0000256" key="5">
    <source>
        <dbReference type="ARBA" id="ARBA00022741"/>
    </source>
</evidence>
<keyword evidence="7 9" id="KW-0067">ATP-binding</keyword>
<evidence type="ECO:0000256" key="8">
    <source>
        <dbReference type="ARBA" id="ARBA00032554"/>
    </source>
</evidence>
<dbReference type="Gene3D" id="3.30.70.890">
    <property type="entry name" value="GHMP kinase, C-terminal domain"/>
    <property type="match status" value="1"/>
</dbReference>
<evidence type="ECO:0000256" key="7">
    <source>
        <dbReference type="ARBA" id="ARBA00022840"/>
    </source>
</evidence>
<dbReference type="InterPro" id="IPR020568">
    <property type="entry name" value="Ribosomal_Su5_D2-typ_SF"/>
</dbReference>
<dbReference type="Gene3D" id="3.30.230.10">
    <property type="match status" value="1"/>
</dbReference>
<gene>
    <name evidence="9" type="primary">ispE</name>
    <name evidence="12" type="ORF">FC83_GL000619</name>
</gene>
<dbReference type="GO" id="GO:0019288">
    <property type="term" value="P:isopentenyl diphosphate biosynthetic process, methylerythritol 4-phosphate pathway"/>
    <property type="evidence" value="ECO:0007669"/>
    <property type="project" value="UniProtKB-UniRule"/>
</dbReference>
<dbReference type="InterPro" id="IPR004424">
    <property type="entry name" value="IspE"/>
</dbReference>
<dbReference type="InterPro" id="IPR013750">
    <property type="entry name" value="GHMP_kinase_C_dom"/>
</dbReference>
<organism evidence="12 13">
    <name type="scientific">Agrilactobacillus composti DSM 18527 = JCM 14202</name>
    <dbReference type="NCBI Taxonomy" id="1423734"/>
    <lineage>
        <taxon>Bacteria</taxon>
        <taxon>Bacillati</taxon>
        <taxon>Bacillota</taxon>
        <taxon>Bacilli</taxon>
        <taxon>Lactobacillales</taxon>
        <taxon>Lactobacillaceae</taxon>
        <taxon>Agrilactobacillus</taxon>
    </lineage>
</organism>
<evidence type="ECO:0000256" key="6">
    <source>
        <dbReference type="ARBA" id="ARBA00022777"/>
    </source>
</evidence>
<protein>
    <recommendedName>
        <fullName evidence="3 9">4-diphosphocytidyl-2-C-methyl-D-erythritol kinase</fullName>
        <shortName evidence="9">CMK</shortName>
        <ecNumber evidence="2 9">2.7.1.148</ecNumber>
    </recommendedName>
    <alternativeName>
        <fullName evidence="8 9">4-(cytidine-5'-diphospho)-2-C-methyl-D-erythritol kinase</fullName>
    </alternativeName>
</protein>
<evidence type="ECO:0000259" key="11">
    <source>
        <dbReference type="Pfam" id="PF08544"/>
    </source>
</evidence>
<dbReference type="STRING" id="1423734.FC83_GL000619"/>
<dbReference type="RefSeq" id="WP_236700840.1">
    <property type="nucleotide sequence ID" value="NZ_AZGA01000077.1"/>
</dbReference>
<evidence type="ECO:0000256" key="4">
    <source>
        <dbReference type="ARBA" id="ARBA00022679"/>
    </source>
</evidence>
<dbReference type="PATRIC" id="fig|1423734.3.peg.625"/>
<keyword evidence="9" id="KW-0414">Isoprene biosynthesis</keyword>
<dbReference type="GO" id="GO:0016114">
    <property type="term" value="P:terpenoid biosynthetic process"/>
    <property type="evidence" value="ECO:0007669"/>
    <property type="project" value="UniProtKB-UniRule"/>
</dbReference>
<evidence type="ECO:0000313" key="13">
    <source>
        <dbReference type="Proteomes" id="UP000051236"/>
    </source>
</evidence>
<evidence type="ECO:0000259" key="10">
    <source>
        <dbReference type="Pfam" id="PF00288"/>
    </source>
</evidence>
<feature type="binding site" evidence="9">
    <location>
        <begin position="89"/>
        <end position="99"/>
    </location>
    <ligand>
        <name>ATP</name>
        <dbReference type="ChEBI" id="CHEBI:30616"/>
    </ligand>
</feature>
<evidence type="ECO:0000256" key="9">
    <source>
        <dbReference type="HAMAP-Rule" id="MF_00061"/>
    </source>
</evidence>
<dbReference type="InterPro" id="IPR006204">
    <property type="entry name" value="GHMP_kinase_N_dom"/>
</dbReference>
<dbReference type="GO" id="GO:0005524">
    <property type="term" value="F:ATP binding"/>
    <property type="evidence" value="ECO:0007669"/>
    <property type="project" value="UniProtKB-UniRule"/>
</dbReference>
<sequence>MAPAKLNLAVDITGQYPDGAFQWQMVSTTLNLFDYVRIKVRDDQQIIVSANQSYVPAGKRNLAFQAARLLQQKYQVAKGAEIDIEKHIPVAAGLGGGSSDAAAVLRGLNQLWHLQLSKQTLVDLALDLDEDVPFCIWSQVAEVRGRGNEVIPVANNLTFYVVVVKPDFPVSTRKLMRQVTLENLGPRPDHQLVINGLTQNNYDQVVAGMGNVLEAVTARQYPEILRLKQKLLQFGADGAAMSGSGPTVYGLCASESRAKHVLNSMRGFCQEVYLCQPYYLAE</sequence>
<feature type="domain" description="GHMP kinase C-terminal" evidence="11">
    <location>
        <begin position="188"/>
        <end position="268"/>
    </location>
</feature>
<comment type="similarity">
    <text evidence="1 9">Belongs to the GHMP kinase family. IspE subfamily.</text>
</comment>
<dbReference type="SUPFAM" id="SSF55060">
    <property type="entry name" value="GHMP Kinase, C-terminal domain"/>
    <property type="match status" value="1"/>
</dbReference>